<dbReference type="EnsemblProtists" id="EKX37621">
    <property type="protein sequence ID" value="EKX37621"/>
    <property type="gene ID" value="GUITHDRAFT_116258"/>
</dbReference>
<dbReference type="OrthoDB" id="5405745at2759"/>
<dbReference type="PaxDb" id="55529-EKX37621"/>
<gene>
    <name evidence="2" type="ORF">GUITHDRAFT_116258</name>
</gene>
<organism evidence="2">
    <name type="scientific">Guillardia theta (strain CCMP2712)</name>
    <name type="common">Cryptophyte</name>
    <dbReference type="NCBI Taxonomy" id="905079"/>
    <lineage>
        <taxon>Eukaryota</taxon>
        <taxon>Cryptophyceae</taxon>
        <taxon>Pyrenomonadales</taxon>
        <taxon>Geminigeraceae</taxon>
        <taxon>Guillardia</taxon>
    </lineage>
</organism>
<feature type="compositionally biased region" description="Basic and acidic residues" evidence="1">
    <location>
        <begin position="16"/>
        <end position="28"/>
    </location>
</feature>
<name>L1IMW4_GUITC</name>
<dbReference type="KEGG" id="gtt:GUITHDRAFT_116258"/>
<evidence type="ECO:0000313" key="4">
    <source>
        <dbReference type="Proteomes" id="UP000011087"/>
    </source>
</evidence>
<keyword evidence="4" id="KW-1185">Reference proteome</keyword>
<reference evidence="4" key="2">
    <citation type="submission" date="2012-11" db="EMBL/GenBank/DDBJ databases">
        <authorList>
            <person name="Kuo A."/>
            <person name="Curtis B.A."/>
            <person name="Tanifuji G."/>
            <person name="Burki F."/>
            <person name="Gruber A."/>
            <person name="Irimia M."/>
            <person name="Maruyama S."/>
            <person name="Arias M.C."/>
            <person name="Ball S.G."/>
            <person name="Gile G.H."/>
            <person name="Hirakawa Y."/>
            <person name="Hopkins J.F."/>
            <person name="Rensing S.A."/>
            <person name="Schmutz J."/>
            <person name="Symeonidi A."/>
            <person name="Elias M."/>
            <person name="Eveleigh R.J."/>
            <person name="Herman E.K."/>
            <person name="Klute M.J."/>
            <person name="Nakayama T."/>
            <person name="Obornik M."/>
            <person name="Reyes-Prieto A."/>
            <person name="Armbrust E.V."/>
            <person name="Aves S.J."/>
            <person name="Beiko R.G."/>
            <person name="Coutinho P."/>
            <person name="Dacks J.B."/>
            <person name="Durnford D.G."/>
            <person name="Fast N.M."/>
            <person name="Green B.R."/>
            <person name="Grisdale C."/>
            <person name="Hempe F."/>
            <person name="Henrissat B."/>
            <person name="Hoppner M.P."/>
            <person name="Ishida K.-I."/>
            <person name="Kim E."/>
            <person name="Koreny L."/>
            <person name="Kroth P.G."/>
            <person name="Liu Y."/>
            <person name="Malik S.-B."/>
            <person name="Maier U.G."/>
            <person name="McRose D."/>
            <person name="Mock T."/>
            <person name="Neilson J.A."/>
            <person name="Onodera N.T."/>
            <person name="Poole A.M."/>
            <person name="Pritham E.J."/>
            <person name="Richards T.A."/>
            <person name="Rocap G."/>
            <person name="Roy S.W."/>
            <person name="Sarai C."/>
            <person name="Schaack S."/>
            <person name="Shirato S."/>
            <person name="Slamovits C.H."/>
            <person name="Spencer D.F."/>
            <person name="Suzuki S."/>
            <person name="Worden A.Z."/>
            <person name="Zauner S."/>
            <person name="Barry K."/>
            <person name="Bell C."/>
            <person name="Bharti A.K."/>
            <person name="Crow J.A."/>
            <person name="Grimwood J."/>
            <person name="Kramer R."/>
            <person name="Lindquist E."/>
            <person name="Lucas S."/>
            <person name="Salamov A."/>
            <person name="McFadden G.I."/>
            <person name="Lane C.E."/>
            <person name="Keeling P.J."/>
            <person name="Gray M.W."/>
            <person name="Grigoriev I.V."/>
            <person name="Archibald J.M."/>
        </authorList>
    </citation>
    <scope>NUCLEOTIDE SEQUENCE</scope>
    <source>
        <strain evidence="4">CCMP2712</strain>
    </source>
</reference>
<dbReference type="AlphaFoldDB" id="L1IMW4"/>
<evidence type="ECO:0000313" key="2">
    <source>
        <dbReference type="EMBL" id="EKX37621.1"/>
    </source>
</evidence>
<evidence type="ECO:0000256" key="1">
    <source>
        <dbReference type="SAM" id="MobiDB-lite"/>
    </source>
</evidence>
<sequence length="557" mass="62502">MVISLTAAGHVNPSDTGRRQEGEERKRGEAGRMMTAVLFLAMFASSSADYQGDWDRAVKEGKEHAFIPAEGSAYFCKSKDEYVREANHSDGYFFCQDYVDYAAACDAQDRRSCNNRVIQKLSTSPEHIYKKMYLPGTERTEQGKVKKSYPADCSKISQDSTSSTNLYLAKHGCYGNVFLDDTASSIDDFYVNSIIEIISDTETNGQWAVISKYSGFSRLAMFDKWKLPAGSQRVEAAAVTETDNYRIYLSEDARGKCRNSKNPAQRMGAPCELAQYPDLAWLPNEFMGGTRCLESEQCHKIDSKYISPTAANLFDVNGYPRLPESKYACCQRDGITIVDNKKGTNGTLEEMWNIYTLESTNNSGQIQHNCSWRQGNTQEEAIAAKPTKSFVTTLATQAIEASGCIFNFSRTRDFALDFCVLKTCFPVCMDVVRKCPLEIEFNCPTDSDRREYDYSACNINLAEGCSMVLISSAAEAKLDRRQVRDWATCRNKGSNVGIVAIEPPKQLPAAVGTGEKEESNKFWEARKDEGGKMLRYFNAYGSKKETDWCWVKEKVEI</sequence>
<feature type="region of interest" description="Disordered" evidence="1">
    <location>
        <begin position="1"/>
        <end position="28"/>
    </location>
</feature>
<reference evidence="3" key="3">
    <citation type="submission" date="2016-03" db="UniProtKB">
        <authorList>
            <consortium name="EnsemblProtists"/>
        </authorList>
    </citation>
    <scope>IDENTIFICATION</scope>
</reference>
<dbReference type="Proteomes" id="UP000011087">
    <property type="component" value="Unassembled WGS sequence"/>
</dbReference>
<proteinExistence type="predicted"/>
<dbReference type="HOGENOM" id="CLU_566789_0_0_1"/>
<accession>L1IMW4</accession>
<reference evidence="2 4" key="1">
    <citation type="journal article" date="2012" name="Nature">
        <title>Algal genomes reveal evolutionary mosaicism and the fate of nucleomorphs.</title>
        <authorList>
            <consortium name="DOE Joint Genome Institute"/>
            <person name="Curtis B.A."/>
            <person name="Tanifuji G."/>
            <person name="Burki F."/>
            <person name="Gruber A."/>
            <person name="Irimia M."/>
            <person name="Maruyama S."/>
            <person name="Arias M.C."/>
            <person name="Ball S.G."/>
            <person name="Gile G.H."/>
            <person name="Hirakawa Y."/>
            <person name="Hopkins J.F."/>
            <person name="Kuo A."/>
            <person name="Rensing S.A."/>
            <person name="Schmutz J."/>
            <person name="Symeonidi A."/>
            <person name="Elias M."/>
            <person name="Eveleigh R.J."/>
            <person name="Herman E.K."/>
            <person name="Klute M.J."/>
            <person name="Nakayama T."/>
            <person name="Obornik M."/>
            <person name="Reyes-Prieto A."/>
            <person name="Armbrust E.V."/>
            <person name="Aves S.J."/>
            <person name="Beiko R.G."/>
            <person name="Coutinho P."/>
            <person name="Dacks J.B."/>
            <person name="Durnford D.G."/>
            <person name="Fast N.M."/>
            <person name="Green B.R."/>
            <person name="Grisdale C.J."/>
            <person name="Hempel F."/>
            <person name="Henrissat B."/>
            <person name="Hoppner M.P."/>
            <person name="Ishida K."/>
            <person name="Kim E."/>
            <person name="Koreny L."/>
            <person name="Kroth P.G."/>
            <person name="Liu Y."/>
            <person name="Malik S.B."/>
            <person name="Maier U.G."/>
            <person name="McRose D."/>
            <person name="Mock T."/>
            <person name="Neilson J.A."/>
            <person name="Onodera N.T."/>
            <person name="Poole A.M."/>
            <person name="Pritham E.J."/>
            <person name="Richards T.A."/>
            <person name="Rocap G."/>
            <person name="Roy S.W."/>
            <person name="Sarai C."/>
            <person name="Schaack S."/>
            <person name="Shirato S."/>
            <person name="Slamovits C.H."/>
            <person name="Spencer D.F."/>
            <person name="Suzuki S."/>
            <person name="Worden A.Z."/>
            <person name="Zauner S."/>
            <person name="Barry K."/>
            <person name="Bell C."/>
            <person name="Bharti A.K."/>
            <person name="Crow J.A."/>
            <person name="Grimwood J."/>
            <person name="Kramer R."/>
            <person name="Lindquist E."/>
            <person name="Lucas S."/>
            <person name="Salamov A."/>
            <person name="McFadden G.I."/>
            <person name="Lane C.E."/>
            <person name="Keeling P.J."/>
            <person name="Gray M.W."/>
            <person name="Grigoriev I.V."/>
            <person name="Archibald J.M."/>
        </authorList>
    </citation>
    <scope>NUCLEOTIDE SEQUENCE</scope>
    <source>
        <strain evidence="2 4">CCMP2712</strain>
    </source>
</reference>
<dbReference type="GeneID" id="17294323"/>
<dbReference type="EMBL" id="JH993057">
    <property type="protein sequence ID" value="EKX37621.1"/>
    <property type="molecule type" value="Genomic_DNA"/>
</dbReference>
<dbReference type="RefSeq" id="XP_005824601.1">
    <property type="nucleotide sequence ID" value="XM_005824544.1"/>
</dbReference>
<protein>
    <submittedName>
        <fullName evidence="2 3">Uncharacterized protein</fullName>
    </submittedName>
</protein>
<evidence type="ECO:0000313" key="3">
    <source>
        <dbReference type="EnsemblProtists" id="EKX37621"/>
    </source>
</evidence>